<dbReference type="AlphaFoldDB" id="G2Y548"/>
<dbReference type="InParanoid" id="G2Y548"/>
<organism evidence="1 2">
    <name type="scientific">Botryotinia fuckeliana (strain T4)</name>
    <name type="common">Noble rot fungus</name>
    <name type="synonym">Botrytis cinerea</name>
    <dbReference type="NCBI Taxonomy" id="999810"/>
    <lineage>
        <taxon>Eukaryota</taxon>
        <taxon>Fungi</taxon>
        <taxon>Dikarya</taxon>
        <taxon>Ascomycota</taxon>
        <taxon>Pezizomycotina</taxon>
        <taxon>Leotiomycetes</taxon>
        <taxon>Helotiales</taxon>
        <taxon>Sclerotiniaceae</taxon>
        <taxon>Botrytis</taxon>
    </lineage>
</organism>
<dbReference type="HOGENOM" id="CLU_3191220_0_0_1"/>
<evidence type="ECO:0000313" key="2">
    <source>
        <dbReference type="Proteomes" id="UP000008177"/>
    </source>
</evidence>
<accession>G2Y548</accession>
<gene>
    <name evidence="1" type="ORF">BofuT4_uP037680.1</name>
</gene>
<dbReference type="EMBL" id="FQ790287">
    <property type="protein sequence ID" value="CCD47788.1"/>
    <property type="molecule type" value="Genomic_DNA"/>
</dbReference>
<sequence length="46" mass="5084">MDPNCYSAAPLLTDYLAELYGTSLLLFVSKVHHVASSDFRASEPPR</sequence>
<evidence type="ECO:0000313" key="1">
    <source>
        <dbReference type="EMBL" id="CCD47788.1"/>
    </source>
</evidence>
<proteinExistence type="predicted"/>
<dbReference type="Proteomes" id="UP000008177">
    <property type="component" value="Unplaced contigs"/>
</dbReference>
<name>G2Y548_BOTF4</name>
<reference evidence="2" key="1">
    <citation type="journal article" date="2011" name="PLoS Genet.">
        <title>Genomic analysis of the necrotrophic fungal pathogens Sclerotinia sclerotiorum and Botrytis cinerea.</title>
        <authorList>
            <person name="Amselem J."/>
            <person name="Cuomo C.A."/>
            <person name="van Kan J.A."/>
            <person name="Viaud M."/>
            <person name="Benito E.P."/>
            <person name="Couloux A."/>
            <person name="Coutinho P.M."/>
            <person name="de Vries R.P."/>
            <person name="Dyer P.S."/>
            <person name="Fillinger S."/>
            <person name="Fournier E."/>
            <person name="Gout L."/>
            <person name="Hahn M."/>
            <person name="Kohn L."/>
            <person name="Lapalu N."/>
            <person name="Plummer K.M."/>
            <person name="Pradier J.M."/>
            <person name="Quevillon E."/>
            <person name="Sharon A."/>
            <person name="Simon A."/>
            <person name="ten Have A."/>
            <person name="Tudzynski B."/>
            <person name="Tudzynski P."/>
            <person name="Wincker P."/>
            <person name="Andrew M."/>
            <person name="Anthouard V."/>
            <person name="Beever R.E."/>
            <person name="Beffa R."/>
            <person name="Benoit I."/>
            <person name="Bouzid O."/>
            <person name="Brault B."/>
            <person name="Chen Z."/>
            <person name="Choquer M."/>
            <person name="Collemare J."/>
            <person name="Cotton P."/>
            <person name="Danchin E.G."/>
            <person name="Da Silva C."/>
            <person name="Gautier A."/>
            <person name="Giraud C."/>
            <person name="Giraud T."/>
            <person name="Gonzalez C."/>
            <person name="Grossetete S."/>
            <person name="Guldener U."/>
            <person name="Henrissat B."/>
            <person name="Howlett B.J."/>
            <person name="Kodira C."/>
            <person name="Kretschmer M."/>
            <person name="Lappartient A."/>
            <person name="Leroch M."/>
            <person name="Levis C."/>
            <person name="Mauceli E."/>
            <person name="Neuveglise C."/>
            <person name="Oeser B."/>
            <person name="Pearson M."/>
            <person name="Poulain J."/>
            <person name="Poussereau N."/>
            <person name="Quesneville H."/>
            <person name="Rascle C."/>
            <person name="Schumacher J."/>
            <person name="Segurens B."/>
            <person name="Sexton A."/>
            <person name="Silva E."/>
            <person name="Sirven C."/>
            <person name="Soanes D.M."/>
            <person name="Talbot N.J."/>
            <person name="Templeton M."/>
            <person name="Yandava C."/>
            <person name="Yarden O."/>
            <person name="Zeng Q."/>
            <person name="Rollins J.A."/>
            <person name="Lebrun M.H."/>
            <person name="Dickman M."/>
        </authorList>
    </citation>
    <scope>NUCLEOTIDE SEQUENCE [LARGE SCALE GENOMIC DNA]</scope>
    <source>
        <strain evidence="2">T4</strain>
    </source>
</reference>
<protein>
    <submittedName>
        <fullName evidence="1">Uncharacterized protein</fullName>
    </submittedName>
</protein>